<evidence type="ECO:0000256" key="1">
    <source>
        <dbReference type="SAM" id="SignalP"/>
    </source>
</evidence>
<dbReference type="CDD" id="cd04279">
    <property type="entry name" value="ZnMc_MMP_like_1"/>
    <property type="match status" value="1"/>
</dbReference>
<dbReference type="InterPro" id="IPR006026">
    <property type="entry name" value="Peptidase_Metallo"/>
</dbReference>
<name>A0ABU5SVD6_9CYAN</name>
<organism evidence="3 4">
    <name type="scientific">Cyanobium gracile UHCC 0281</name>
    <dbReference type="NCBI Taxonomy" id="3110309"/>
    <lineage>
        <taxon>Bacteria</taxon>
        <taxon>Bacillati</taxon>
        <taxon>Cyanobacteriota</taxon>
        <taxon>Cyanophyceae</taxon>
        <taxon>Synechococcales</taxon>
        <taxon>Prochlorococcaceae</taxon>
        <taxon>Cyanobium</taxon>
    </lineage>
</organism>
<accession>A0ABU5SVD6</accession>
<keyword evidence="1" id="KW-0732">Signal</keyword>
<dbReference type="RefSeq" id="WP_323356541.1">
    <property type="nucleotide sequence ID" value="NZ_JAYGHY010000019.1"/>
</dbReference>
<dbReference type="EMBL" id="JAYGHY010000019">
    <property type="protein sequence ID" value="MEA5442469.1"/>
    <property type="molecule type" value="Genomic_DNA"/>
</dbReference>
<evidence type="ECO:0000313" key="4">
    <source>
        <dbReference type="Proteomes" id="UP001302329"/>
    </source>
</evidence>
<dbReference type="Proteomes" id="UP001302329">
    <property type="component" value="Unassembled WGS sequence"/>
</dbReference>
<feature type="chain" id="PRO_5046040739" evidence="1">
    <location>
        <begin position="26"/>
        <end position="245"/>
    </location>
</feature>
<feature type="domain" description="Peptidase metallopeptidase" evidence="2">
    <location>
        <begin position="65"/>
        <end position="230"/>
    </location>
</feature>
<dbReference type="Gene3D" id="3.40.390.10">
    <property type="entry name" value="Collagenase (Catalytic Domain)"/>
    <property type="match status" value="1"/>
</dbReference>
<reference evidence="3 4" key="1">
    <citation type="submission" date="2023-12" db="EMBL/GenBank/DDBJ databases">
        <title>Baltic Sea Cyanobacteria.</title>
        <authorList>
            <person name="Delbaje E."/>
            <person name="Fewer D.P."/>
            <person name="Shishido T.K."/>
        </authorList>
    </citation>
    <scope>NUCLEOTIDE SEQUENCE [LARGE SCALE GENOMIC DNA]</scope>
    <source>
        <strain evidence="3 4">UHCC 0281</strain>
    </source>
</reference>
<dbReference type="InterPro" id="IPR024079">
    <property type="entry name" value="MetalloPept_cat_dom_sf"/>
</dbReference>
<dbReference type="SUPFAM" id="SSF55486">
    <property type="entry name" value="Metalloproteases ('zincins'), catalytic domain"/>
    <property type="match status" value="1"/>
</dbReference>
<dbReference type="SMART" id="SM00235">
    <property type="entry name" value="ZnMc"/>
    <property type="match status" value="1"/>
</dbReference>
<feature type="signal peptide" evidence="1">
    <location>
        <begin position="1"/>
        <end position="25"/>
    </location>
</feature>
<proteinExistence type="predicted"/>
<protein>
    <submittedName>
        <fullName evidence="3">Peptidase</fullName>
    </submittedName>
</protein>
<gene>
    <name evidence="3" type="ORF">VB739_07890</name>
</gene>
<comment type="caution">
    <text evidence="3">The sequence shown here is derived from an EMBL/GenBank/DDBJ whole genome shotgun (WGS) entry which is preliminary data.</text>
</comment>
<evidence type="ECO:0000313" key="3">
    <source>
        <dbReference type="EMBL" id="MEA5442469.1"/>
    </source>
</evidence>
<keyword evidence="4" id="KW-1185">Reference proteome</keyword>
<sequence>MGRLHRLPVACLLPALLLLTAPLQAAEADCRVAVATRGVAETPVPPAAIAPGASGEDYRQRLRPTGFGWPRLDHWCVWVEPAATSGAGQRWDALWLGAVERALGQWQNELTITRVEDPAAAQVRILRRRPPLQRQASGRTRASHGRAELAVVEADRGAGWILEPQVQVLISPGQRPEATEATALHELGHAFGLWGHSDDPADAMAAVPGAQPVLALSQRDLATLRWLYAQPTRFGLPVLSAPASR</sequence>
<evidence type="ECO:0000259" key="2">
    <source>
        <dbReference type="SMART" id="SM00235"/>
    </source>
</evidence>